<protein>
    <submittedName>
        <fullName evidence="1">Uncharacterized protein</fullName>
    </submittedName>
</protein>
<organism evidence="1 2">
    <name type="scientific">Blyttiomyces helicus</name>
    <dbReference type="NCBI Taxonomy" id="388810"/>
    <lineage>
        <taxon>Eukaryota</taxon>
        <taxon>Fungi</taxon>
        <taxon>Fungi incertae sedis</taxon>
        <taxon>Chytridiomycota</taxon>
        <taxon>Chytridiomycota incertae sedis</taxon>
        <taxon>Chytridiomycetes</taxon>
        <taxon>Chytridiomycetes incertae sedis</taxon>
        <taxon>Blyttiomyces</taxon>
    </lineage>
</organism>
<dbReference type="InterPro" id="IPR027417">
    <property type="entry name" value="P-loop_NTPase"/>
</dbReference>
<name>A0A4P9WM60_9FUNG</name>
<dbReference type="AlphaFoldDB" id="A0A4P9WM60"/>
<evidence type="ECO:0000313" key="1">
    <source>
        <dbReference type="EMBL" id="RKO93994.1"/>
    </source>
</evidence>
<dbReference type="Proteomes" id="UP000269721">
    <property type="component" value="Unassembled WGS sequence"/>
</dbReference>
<dbReference type="SUPFAM" id="SSF52540">
    <property type="entry name" value="P-loop containing nucleoside triphosphate hydrolases"/>
    <property type="match status" value="1"/>
</dbReference>
<dbReference type="EMBL" id="KZ994046">
    <property type="protein sequence ID" value="RKO93994.1"/>
    <property type="molecule type" value="Genomic_DNA"/>
</dbReference>
<accession>A0A4P9WM60</accession>
<sequence>MLLSKAKIAKLDGSHMLTAASHNCLITKTEDVADHDFFIFCTSTLGKIIPALKRRAPHLLPKPLNVDSVKQLVSFAAQEAEWKSDMTEFQTVINEHDISAPGVILACVVLSDSDAIDAFQLAKRVSSGDWQNSASPFSDNQGGYIFCQIVCSWLSESYTFEIFW</sequence>
<gene>
    <name evidence="1" type="ORF">BDK51DRAFT_39035</name>
</gene>
<reference evidence="2" key="1">
    <citation type="journal article" date="2018" name="Nat. Microbiol.">
        <title>Leveraging single-cell genomics to expand the fungal tree of life.</title>
        <authorList>
            <person name="Ahrendt S.R."/>
            <person name="Quandt C.A."/>
            <person name="Ciobanu D."/>
            <person name="Clum A."/>
            <person name="Salamov A."/>
            <person name="Andreopoulos B."/>
            <person name="Cheng J.F."/>
            <person name="Woyke T."/>
            <person name="Pelin A."/>
            <person name="Henrissat B."/>
            <person name="Reynolds N.K."/>
            <person name="Benny G.L."/>
            <person name="Smith M.E."/>
            <person name="James T.Y."/>
            <person name="Grigoriev I.V."/>
        </authorList>
    </citation>
    <scope>NUCLEOTIDE SEQUENCE [LARGE SCALE GENOMIC DNA]</scope>
</reference>
<keyword evidence="2" id="KW-1185">Reference proteome</keyword>
<evidence type="ECO:0000313" key="2">
    <source>
        <dbReference type="Proteomes" id="UP000269721"/>
    </source>
</evidence>
<proteinExistence type="predicted"/>